<protein>
    <recommendedName>
        <fullName evidence="2">RBD domain-containing protein</fullName>
    </recommendedName>
</protein>
<dbReference type="PANTHER" id="PTHR21557">
    <property type="entry name" value="CORDON-BLEU"/>
    <property type="match status" value="1"/>
</dbReference>
<feature type="region of interest" description="Disordered" evidence="1">
    <location>
        <begin position="226"/>
        <end position="393"/>
    </location>
</feature>
<feature type="domain" description="RBD" evidence="2">
    <location>
        <begin position="113"/>
        <end position="184"/>
    </location>
</feature>
<name>A0AAV2NQI4_9HYME</name>
<reference evidence="3" key="1">
    <citation type="submission" date="2024-04" db="EMBL/GenBank/DDBJ databases">
        <authorList>
            <consortium name="Molecular Ecology Group"/>
        </authorList>
    </citation>
    <scope>NUCLEOTIDE SEQUENCE</scope>
</reference>
<dbReference type="PROSITE" id="PS50898">
    <property type="entry name" value="RBD"/>
    <property type="match status" value="1"/>
</dbReference>
<dbReference type="Pfam" id="PF09469">
    <property type="entry name" value="Cobl"/>
    <property type="match status" value="1"/>
</dbReference>
<dbReference type="SUPFAM" id="SSF54236">
    <property type="entry name" value="Ubiquitin-like"/>
    <property type="match status" value="1"/>
</dbReference>
<keyword evidence="4" id="KW-1185">Reference proteome</keyword>
<evidence type="ECO:0000313" key="3">
    <source>
        <dbReference type="EMBL" id="CAL1682538.1"/>
    </source>
</evidence>
<dbReference type="InterPro" id="IPR003116">
    <property type="entry name" value="RBD_dom"/>
</dbReference>
<feature type="compositionally biased region" description="Polar residues" evidence="1">
    <location>
        <begin position="333"/>
        <end position="373"/>
    </location>
</feature>
<dbReference type="GO" id="GO:0003785">
    <property type="term" value="F:actin monomer binding"/>
    <property type="evidence" value="ECO:0007669"/>
    <property type="project" value="InterPro"/>
</dbReference>
<dbReference type="PANTHER" id="PTHR21557:SF2">
    <property type="entry name" value="CORDON-BLEU PROTEIN-LIKE 1"/>
    <property type="match status" value="1"/>
</dbReference>
<dbReference type="GO" id="GO:0007165">
    <property type="term" value="P:signal transduction"/>
    <property type="evidence" value="ECO:0007669"/>
    <property type="project" value="InterPro"/>
</dbReference>
<dbReference type="Proteomes" id="UP001497644">
    <property type="component" value="Chromosome 4"/>
</dbReference>
<evidence type="ECO:0000313" key="4">
    <source>
        <dbReference type="Proteomes" id="UP001497644"/>
    </source>
</evidence>
<proteinExistence type="predicted"/>
<evidence type="ECO:0000256" key="1">
    <source>
        <dbReference type="SAM" id="MobiDB-lite"/>
    </source>
</evidence>
<feature type="region of interest" description="Disordered" evidence="1">
    <location>
        <begin position="524"/>
        <end position="555"/>
    </location>
</feature>
<evidence type="ECO:0000259" key="2">
    <source>
        <dbReference type="PROSITE" id="PS50898"/>
    </source>
</evidence>
<accession>A0AAV2NQI4</accession>
<feature type="region of interest" description="Disordered" evidence="1">
    <location>
        <begin position="405"/>
        <end position="432"/>
    </location>
</feature>
<dbReference type="EMBL" id="OZ034827">
    <property type="protein sequence ID" value="CAL1682538.1"/>
    <property type="molecule type" value="Genomic_DNA"/>
</dbReference>
<gene>
    <name evidence="3" type="ORF">LPLAT_LOCUS8446</name>
</gene>
<dbReference type="InterPro" id="IPR039895">
    <property type="entry name" value="COBL-like"/>
</dbReference>
<dbReference type="InterPro" id="IPR019025">
    <property type="entry name" value="Cordon-bleu_ubiquitin_domain"/>
</dbReference>
<sequence>MVLTVTEDTPADMLAGSMELLVQLPHDHLHTQRLTVLRSMPMMDLLVQIATAHKLSASNYTLQAIGEHGLVLSHHPNTPIGVLDVLQVKLLPKQGMCVPRKTKQANQPFETTFRLQVHLPRNQLYVSRVSPKMNLGEILDEVCREKNLDKNNYELCHPANVEETLDLSLSLQDYNLQEVTLYAKQAKSLGPTLSTQDIMALQRQEERRRQQTKQSVFGFMFKKSKDSSLSTDSLGARSVSPARSDETARSASPLQPPTRPQRKRRPAPKPPTYAVPTVQNTSGDSGKDKMVINHSRNSSDSSGYHEASVLSDHPDSAARLPETLPRRSKAPGMSNTSRKLAQTSQSSKSLSNLVMTGGTLSRGISNTSLSSTGFRKKRIAPSPPATRPLSSAISTQALERIVDSEGSLTSDVDHSKPSSDIGAPSKTNSDIDFPKANSDIGINAQSMLELDSKSKSEATTYKFDDNIQQIPIAETNVKACSETDSVNYMLVKADVEVIAPVEVAPKVEQARVATKRVGEPLPMPRKVNTCKVSASEPPKAPKRKVVPPLAPPRTLNMKRDRINSLSRERENSEHVTNKAHCCTLNTENTLSLDEDDFVTHIKRERTHSKSKIDSALSNEDQIAQEEKISKIDDITIEDGMSLKSNQYPNHKMKSNFELHNSNCMESILINPEAHFESKDKFLNEDKLSKEERISDIVDNVEDHKSLSQHLSNDEDGLYSDSTELNVSQKKLLLLEHNVIPKEEENNFLQQDYKIKCKNIDSRDKSENQCDKPYMLLNDDSLNKSMTKPNRMTDLRDEQLKLLYHQSACQRSPRKRISSDEIEESIEAAKYFRSKEATSGTEVKSDFEENKEMCTVISTIPKCDYFDVIKEDGTLNSIIKYSSAENLNELCQKLQTDQSEESNSMKNAKRVKVIRSQSKSDDFEMDTLKRQKRHLTSPLEDIAHALNLNFSTRNSISSSASQKEQEAIDAGYCINRTKDADVNERESYGELVTANQDVPTKTDILLQKVSDTLSNVLPASSSLVSKTSLPFNTTASMQTNVVAILNDSTIESEPVGIKDESNEIYKSCIDLPENTLSASTPNMTAADSQENTSDYVSAINEDLSISDWKYQLPTPPSAFRDSYSPIFDDYDTITLGSVKAFKEPLVSPVSELANATPKDNNNKNIELTKNLWNSSEANFGQKVLNEKTTDDVVLDAEIDKQIISKSVEQTSVVSHKTKANPDLRKEIISELENKIETGTLAQTINKDFDRKNMNSLSAPEIAPVDNTLSNFTITTYTKQNSLDIFEEFEESNGYAKNSDNRFIKGFATLSRSNAESYDKKSMHLIDDISHDKKMTTKSEESNAINLDCKTEPKIRNQSELPHRLQSLNATNEKINIQRSKSHISISSNAKYQTETQKIDERKQAELKIIGIKKSTSITDLNVDVLQGNEKFSQWRDNILKHQKEPSREKQLQSLQVLKSILPQLKNAQQAEENMSKEHNSALLIEKNRYEPESNDLNKTNVISTRESRDSEPECKQLSKEKNMKRYVYTGPPEISLGSWSERPSINVQIKMDTDYKLGRNNTNSSKPVVNINSTKNEKDVANYASNVNKNNIAKHKIKINTSTNKNPDERELTRKLITHTTASGFKIPISSRVNVFDSTKNQDRPFVMGVELKKTSIEMPKEMLKNEISEDEIDTSINVKELTNTFGQHMNFKQKPKRVNINKHSANYDMQLDEIERIAKPNIKQNGHTKFAKTSNQNDLSSKSQFRMHDVQKNSQAKRYTSVVGINEMSQNFRPQNETSLRCNINTVKINPLMPIVKGFKIPITDSKMNNNQINPNELSTIDGSNESMQPPKLPTMPVITGVTLKNASPKPKSVQLDSRDGLLESIRNFRREKLKNIEERY</sequence>
<dbReference type="InterPro" id="IPR029071">
    <property type="entry name" value="Ubiquitin-like_domsf"/>
</dbReference>
<organism evidence="3 4">
    <name type="scientific">Lasius platythorax</name>
    <dbReference type="NCBI Taxonomy" id="488582"/>
    <lineage>
        <taxon>Eukaryota</taxon>
        <taxon>Metazoa</taxon>
        <taxon>Ecdysozoa</taxon>
        <taxon>Arthropoda</taxon>
        <taxon>Hexapoda</taxon>
        <taxon>Insecta</taxon>
        <taxon>Pterygota</taxon>
        <taxon>Neoptera</taxon>
        <taxon>Endopterygota</taxon>
        <taxon>Hymenoptera</taxon>
        <taxon>Apocrita</taxon>
        <taxon>Aculeata</taxon>
        <taxon>Formicoidea</taxon>
        <taxon>Formicidae</taxon>
        <taxon>Formicinae</taxon>
        <taxon>Lasius</taxon>
        <taxon>Lasius</taxon>
    </lineage>
</organism>
<dbReference type="Gene3D" id="3.10.20.90">
    <property type="entry name" value="Phosphatidylinositol 3-kinase Catalytic Subunit, Chain A, domain 1"/>
    <property type="match status" value="1"/>
</dbReference>